<sequence>MTLRLELFVQDVARSVAFYRDVLGFVDTGGAQSTYRPLRLKDVRIAVHDSRTLEPGHPLAWPGRRGLGIELVLEVPDVCATHAQAARHAEVTPLHRQPWGLTDFRVTDPDGYYWRVTEARVMLP</sequence>
<proteinExistence type="predicted"/>
<dbReference type="EMBL" id="JBHSWD010000001">
    <property type="protein sequence ID" value="MFC6590632.1"/>
    <property type="molecule type" value="Genomic_DNA"/>
</dbReference>
<feature type="domain" description="VOC" evidence="1">
    <location>
        <begin position="1"/>
        <end position="119"/>
    </location>
</feature>
<reference evidence="3" key="1">
    <citation type="journal article" date="2019" name="Int. J. Syst. Evol. Microbiol.">
        <title>The Global Catalogue of Microorganisms (GCM) 10K type strain sequencing project: providing services to taxonomists for standard genome sequencing and annotation.</title>
        <authorList>
            <consortium name="The Broad Institute Genomics Platform"/>
            <consortium name="The Broad Institute Genome Sequencing Center for Infectious Disease"/>
            <person name="Wu L."/>
            <person name="Ma J."/>
        </authorList>
    </citation>
    <scope>NUCLEOTIDE SEQUENCE [LARGE SCALE GENOMIC DNA]</scope>
    <source>
        <strain evidence="3">CGMCC 1.15772</strain>
    </source>
</reference>
<dbReference type="InterPro" id="IPR004360">
    <property type="entry name" value="Glyas_Fos-R_dOase_dom"/>
</dbReference>
<organism evidence="2 3">
    <name type="scientific">Deinococcus lacus</name>
    <dbReference type="NCBI Taxonomy" id="392561"/>
    <lineage>
        <taxon>Bacteria</taxon>
        <taxon>Thermotogati</taxon>
        <taxon>Deinococcota</taxon>
        <taxon>Deinococci</taxon>
        <taxon>Deinococcales</taxon>
        <taxon>Deinococcaceae</taxon>
        <taxon>Deinococcus</taxon>
    </lineage>
</organism>
<dbReference type="Gene3D" id="3.10.180.10">
    <property type="entry name" value="2,3-Dihydroxybiphenyl 1,2-Dioxygenase, domain 1"/>
    <property type="match status" value="1"/>
</dbReference>
<keyword evidence="3" id="KW-1185">Reference proteome</keyword>
<dbReference type="Pfam" id="PF00903">
    <property type="entry name" value="Glyoxalase"/>
    <property type="match status" value="1"/>
</dbReference>
<name>A0ABW1Y8X8_9DEIO</name>
<dbReference type="InterPro" id="IPR029068">
    <property type="entry name" value="Glyas_Bleomycin-R_OHBP_Dase"/>
</dbReference>
<dbReference type="InterPro" id="IPR037523">
    <property type="entry name" value="VOC_core"/>
</dbReference>
<protein>
    <submittedName>
        <fullName evidence="2">VOC family protein</fullName>
    </submittedName>
</protein>
<evidence type="ECO:0000259" key="1">
    <source>
        <dbReference type="PROSITE" id="PS51819"/>
    </source>
</evidence>
<comment type="caution">
    <text evidence="2">The sequence shown here is derived from an EMBL/GenBank/DDBJ whole genome shotgun (WGS) entry which is preliminary data.</text>
</comment>
<dbReference type="SUPFAM" id="SSF54593">
    <property type="entry name" value="Glyoxalase/Bleomycin resistance protein/Dihydroxybiphenyl dioxygenase"/>
    <property type="match status" value="1"/>
</dbReference>
<evidence type="ECO:0000313" key="3">
    <source>
        <dbReference type="Proteomes" id="UP001596297"/>
    </source>
</evidence>
<dbReference type="RefSeq" id="WP_380081654.1">
    <property type="nucleotide sequence ID" value="NZ_JBHSWD010000001.1"/>
</dbReference>
<dbReference type="PROSITE" id="PS51819">
    <property type="entry name" value="VOC"/>
    <property type="match status" value="1"/>
</dbReference>
<accession>A0ABW1Y8X8</accession>
<gene>
    <name evidence="2" type="ORF">ACFP81_00295</name>
</gene>
<dbReference type="Proteomes" id="UP001596297">
    <property type="component" value="Unassembled WGS sequence"/>
</dbReference>
<evidence type="ECO:0000313" key="2">
    <source>
        <dbReference type="EMBL" id="MFC6590632.1"/>
    </source>
</evidence>